<name>A0A2U2P8N8_ENTHR</name>
<evidence type="ECO:0000313" key="2">
    <source>
        <dbReference type="EMBL" id="RBT69364.1"/>
    </source>
</evidence>
<reference evidence="2 4" key="1">
    <citation type="submission" date="2015-06" db="EMBL/GenBank/DDBJ databases">
        <title>The Genome Sequence of Enterococcus hirae 88EA1.</title>
        <authorList>
            <consortium name="The Broad Institute Genomics Platform"/>
            <consortium name="The Broad Institute Genome Sequencing Center for Infectious Disease"/>
            <person name="Earl A.M."/>
            <person name="Van Tyne D."/>
            <person name="Lebreton F."/>
            <person name="Saavedra J.T."/>
            <person name="Gilmore M.S."/>
            <person name="Manson McGuire A."/>
            <person name="Clock S."/>
            <person name="Crupain M."/>
            <person name="Rangan U."/>
            <person name="Young S."/>
            <person name="Abouelleil A."/>
            <person name="Cao P."/>
            <person name="Chapman S.B."/>
            <person name="Griggs A."/>
            <person name="Priest M."/>
            <person name="Shea T."/>
            <person name="Wortman J."/>
            <person name="Nusbaum C."/>
            <person name="Birren B."/>
        </authorList>
    </citation>
    <scope>NUCLEOTIDE SEQUENCE [LARGE SCALE GENOMIC DNA]</scope>
    <source>
        <strain evidence="2 4">88EA1</strain>
    </source>
</reference>
<dbReference type="InterPro" id="IPR010093">
    <property type="entry name" value="SinI_DNA-bd"/>
</dbReference>
<evidence type="ECO:0000313" key="5">
    <source>
        <dbReference type="Proteomes" id="UP000352698"/>
    </source>
</evidence>
<dbReference type="Gene3D" id="1.10.1660.10">
    <property type="match status" value="1"/>
</dbReference>
<gene>
    <name evidence="2" type="ORF">EB03_01034</name>
    <name evidence="3" type="ORF">NCTC12204_01677</name>
</gene>
<proteinExistence type="predicted"/>
<dbReference type="GO" id="GO:0003677">
    <property type="term" value="F:DNA binding"/>
    <property type="evidence" value="ECO:0007669"/>
    <property type="project" value="InterPro"/>
</dbReference>
<reference evidence="3 5" key="2">
    <citation type="submission" date="2019-05" db="EMBL/GenBank/DDBJ databases">
        <authorList>
            <consortium name="Pathogen Informatics"/>
        </authorList>
    </citation>
    <scope>NUCLEOTIDE SEQUENCE [LARGE SCALE GENOMIC DNA]</scope>
    <source>
        <strain evidence="3 5">NCTC12204</strain>
    </source>
</reference>
<dbReference type="SUPFAM" id="SSF46955">
    <property type="entry name" value="Putative DNA-binding domain"/>
    <property type="match status" value="1"/>
</dbReference>
<accession>A0A2U2P8N8</accession>
<feature type="domain" description="Helix-turn-helix" evidence="1">
    <location>
        <begin position="4"/>
        <end position="50"/>
    </location>
</feature>
<sequence length="151" mass="17804">MKGYYSVQELADQLGVTTRSIRNYLHEGKLKGTKVGGKWKFSEQNLFDFLYGDKENLMIQKDYQVTLDVPVTLKLSLVTDDFHEMDAFKEQLFNYHSEVYANKNDRLIQYTHFKENEYDILIGGNFNYVTNFGSWIYEQLQKQTSISLKKN</sequence>
<dbReference type="GeneID" id="56787288"/>
<dbReference type="Pfam" id="PF12728">
    <property type="entry name" value="HTH_17"/>
    <property type="match status" value="1"/>
</dbReference>
<evidence type="ECO:0000259" key="1">
    <source>
        <dbReference type="Pfam" id="PF12728"/>
    </source>
</evidence>
<evidence type="ECO:0000313" key="4">
    <source>
        <dbReference type="Proteomes" id="UP000253498"/>
    </source>
</evidence>
<dbReference type="InterPro" id="IPR041657">
    <property type="entry name" value="HTH_17"/>
</dbReference>
<dbReference type="AlphaFoldDB" id="A0A2U2P8N8"/>
<dbReference type="EMBL" id="CABEEP010000001">
    <property type="protein sequence ID" value="VTQ65230.1"/>
    <property type="molecule type" value="Genomic_DNA"/>
</dbReference>
<organism evidence="3 5">
    <name type="scientific">Enterococcus hirae</name>
    <dbReference type="NCBI Taxonomy" id="1354"/>
    <lineage>
        <taxon>Bacteria</taxon>
        <taxon>Bacillati</taxon>
        <taxon>Bacillota</taxon>
        <taxon>Bacilli</taxon>
        <taxon>Lactobacillales</taxon>
        <taxon>Enterococcaceae</taxon>
        <taxon>Enterococcus</taxon>
    </lineage>
</organism>
<protein>
    <submittedName>
        <fullName evidence="3">Excisionase</fullName>
    </submittedName>
</protein>
<dbReference type="Proteomes" id="UP000352698">
    <property type="component" value="Unassembled WGS sequence"/>
</dbReference>
<dbReference type="Proteomes" id="UP000253498">
    <property type="component" value="Unassembled WGS sequence"/>
</dbReference>
<comment type="caution">
    <text evidence="3">The sequence shown here is derived from an EMBL/GenBank/DDBJ whole genome shotgun (WGS) entry which is preliminary data.</text>
</comment>
<dbReference type="EMBL" id="LESJ01000004">
    <property type="protein sequence ID" value="RBT69364.1"/>
    <property type="molecule type" value="Genomic_DNA"/>
</dbReference>
<evidence type="ECO:0000313" key="3">
    <source>
        <dbReference type="EMBL" id="VTQ65230.1"/>
    </source>
</evidence>
<dbReference type="NCBIfam" id="TIGR01764">
    <property type="entry name" value="excise"/>
    <property type="match status" value="1"/>
</dbReference>
<dbReference type="InterPro" id="IPR009061">
    <property type="entry name" value="DNA-bd_dom_put_sf"/>
</dbReference>
<dbReference type="RefSeq" id="WP_010718891.1">
    <property type="nucleotide sequence ID" value="NZ_AP027299.1"/>
</dbReference>